<dbReference type="RefSeq" id="WP_227017540.1">
    <property type="nucleotide sequence ID" value="NZ_JAGSND010000003.1"/>
</dbReference>
<organism evidence="1 2">
    <name type="scientific">Sinanaerobacter chloroacetimidivorans</name>
    <dbReference type="NCBI Taxonomy" id="2818044"/>
    <lineage>
        <taxon>Bacteria</taxon>
        <taxon>Bacillati</taxon>
        <taxon>Bacillota</taxon>
        <taxon>Clostridia</taxon>
        <taxon>Peptostreptococcales</taxon>
        <taxon>Anaerovoracaceae</taxon>
        <taxon>Sinanaerobacter</taxon>
    </lineage>
</organism>
<proteinExistence type="predicted"/>
<sequence>MGRRSDSDVLGTTTRRRKDSDVLGVTKDRDFDLLSDFRRSRCFLVVWKDERGRRRCKCCCRD</sequence>
<evidence type="ECO:0000313" key="2">
    <source>
        <dbReference type="Proteomes" id="UP000675664"/>
    </source>
</evidence>
<keyword evidence="2" id="KW-1185">Reference proteome</keyword>
<dbReference type="AlphaFoldDB" id="A0A8J7W1G3"/>
<protein>
    <submittedName>
        <fullName evidence="1">Uncharacterized protein</fullName>
    </submittedName>
</protein>
<comment type="caution">
    <text evidence="1">The sequence shown here is derived from an EMBL/GenBank/DDBJ whole genome shotgun (WGS) entry which is preliminary data.</text>
</comment>
<gene>
    <name evidence="1" type="ORF">KCX82_05955</name>
</gene>
<reference evidence="1" key="1">
    <citation type="submission" date="2021-04" db="EMBL/GenBank/DDBJ databases">
        <title>Sinoanaerobacter chloroacetimidivorans sp. nov., an obligate anaerobic bacterium isolated from anaerobic sludge.</title>
        <authorList>
            <person name="Bao Y."/>
        </authorList>
    </citation>
    <scope>NUCLEOTIDE SEQUENCE</scope>
    <source>
        <strain evidence="1">BAD-6</strain>
    </source>
</reference>
<accession>A0A8J7W1G3</accession>
<evidence type="ECO:0000313" key="1">
    <source>
        <dbReference type="EMBL" id="MBR0597406.1"/>
    </source>
</evidence>
<dbReference type="Proteomes" id="UP000675664">
    <property type="component" value="Unassembled WGS sequence"/>
</dbReference>
<reference evidence="1" key="2">
    <citation type="submission" date="2021-04" db="EMBL/GenBank/DDBJ databases">
        <authorList>
            <person name="Liu J."/>
        </authorList>
    </citation>
    <scope>NUCLEOTIDE SEQUENCE</scope>
    <source>
        <strain evidence="1">BAD-6</strain>
    </source>
</reference>
<dbReference type="EMBL" id="JAGSND010000003">
    <property type="protein sequence ID" value="MBR0597406.1"/>
    <property type="molecule type" value="Genomic_DNA"/>
</dbReference>
<name>A0A8J7W1G3_9FIRM</name>